<feature type="region of interest" description="Disordered" evidence="1">
    <location>
        <begin position="341"/>
        <end position="621"/>
    </location>
</feature>
<organism evidence="2 3">
    <name type="scientific">Aplysia californica</name>
    <name type="common">California sea hare</name>
    <dbReference type="NCBI Taxonomy" id="6500"/>
    <lineage>
        <taxon>Eukaryota</taxon>
        <taxon>Metazoa</taxon>
        <taxon>Spiralia</taxon>
        <taxon>Lophotrochozoa</taxon>
        <taxon>Mollusca</taxon>
        <taxon>Gastropoda</taxon>
        <taxon>Heterobranchia</taxon>
        <taxon>Euthyneura</taxon>
        <taxon>Tectipleura</taxon>
        <taxon>Aplysiida</taxon>
        <taxon>Aplysioidea</taxon>
        <taxon>Aplysiidae</taxon>
        <taxon>Aplysia</taxon>
    </lineage>
</organism>
<feature type="compositionally biased region" description="Basic and acidic residues" evidence="1">
    <location>
        <begin position="638"/>
        <end position="651"/>
    </location>
</feature>
<feature type="compositionally biased region" description="Basic and acidic residues" evidence="1">
    <location>
        <begin position="136"/>
        <end position="146"/>
    </location>
</feature>
<feature type="compositionally biased region" description="Low complexity" evidence="1">
    <location>
        <begin position="663"/>
        <end position="675"/>
    </location>
</feature>
<name>A0ABM1ADI5_APLCA</name>
<dbReference type="Proteomes" id="UP000694888">
    <property type="component" value="Unplaced"/>
</dbReference>
<evidence type="ECO:0000313" key="3">
    <source>
        <dbReference type="RefSeq" id="XP_012945616.1"/>
    </source>
</evidence>
<dbReference type="GeneID" id="101849339"/>
<feature type="compositionally biased region" description="Low complexity" evidence="1">
    <location>
        <begin position="174"/>
        <end position="184"/>
    </location>
</feature>
<keyword evidence="2" id="KW-1185">Reference proteome</keyword>
<evidence type="ECO:0000256" key="1">
    <source>
        <dbReference type="SAM" id="MobiDB-lite"/>
    </source>
</evidence>
<gene>
    <name evidence="3" type="primary">LOC101849339</name>
</gene>
<feature type="compositionally biased region" description="Basic residues" evidence="1">
    <location>
        <begin position="1"/>
        <end position="13"/>
    </location>
</feature>
<feature type="compositionally biased region" description="Basic residues" evidence="1">
    <location>
        <begin position="603"/>
        <end position="613"/>
    </location>
</feature>
<dbReference type="RefSeq" id="XP_012945616.1">
    <property type="nucleotide sequence ID" value="XM_013090162.2"/>
</dbReference>
<protein>
    <submittedName>
        <fullName evidence="3">Serine/arginine repetitive matrix protein 1</fullName>
    </submittedName>
</protein>
<reference evidence="3" key="1">
    <citation type="submission" date="2025-08" db="UniProtKB">
        <authorList>
            <consortium name="RefSeq"/>
        </authorList>
    </citation>
    <scope>IDENTIFICATION</scope>
</reference>
<feature type="compositionally biased region" description="Basic residues" evidence="1">
    <location>
        <begin position="250"/>
        <end position="259"/>
    </location>
</feature>
<feature type="region of interest" description="Disordered" evidence="1">
    <location>
        <begin position="633"/>
        <end position="750"/>
    </location>
</feature>
<feature type="compositionally biased region" description="Basic and acidic residues" evidence="1">
    <location>
        <begin position="375"/>
        <end position="502"/>
    </location>
</feature>
<proteinExistence type="predicted"/>
<feature type="compositionally biased region" description="Basic and acidic residues" evidence="1">
    <location>
        <begin position="510"/>
        <end position="545"/>
    </location>
</feature>
<feature type="compositionally biased region" description="Basic and acidic residues" evidence="1">
    <location>
        <begin position="711"/>
        <end position="733"/>
    </location>
</feature>
<feature type="compositionally biased region" description="Basic residues" evidence="1">
    <location>
        <begin position="74"/>
        <end position="89"/>
    </location>
</feature>
<sequence length="750" mass="84867">MPHDRPQRRRHSRSISPVPSKHKRSWQPSSTGGGGGGRGPPRRSLSPVRGNRGGFKPPPKFGGRGRDYPPPQNAHRRSRSPRNHKRNRAKSPLLDRRETPPYLKQPQYPAAGDNDRSGSKFRGHRSPSPGPPPRAGGDRARSDSRFKRSGSPDTGRSGPPAKKKQPLPPPTHYSPPARNRSRSLSPPPPLRGGRSPVTSAPTSSKRVDSTSGRRRDSSPLPLPSSSSSGRHALRGGSIPQRRVSTSEKKKSSRVTLHRRFTPEDQEPFRLEENVTIAILRNPNAEPSEDVTVKRVFDASLFKMVHKKTEGKKPIFDREEIKVWRHDDNLADDPDFERRLVRVKSSAAGGPKHAADSLSRMSPDTIRKAFGLQIGERSRSRSPHREPEIRLDPRPDPRYESKFRQQVEREEGLGKRRKDGDRRSVEDRKAGPDGRRKEEDQFGRKDDGRKSGGRGRGDTYDLRQALEKRRSDREDTGGFRIEVRRGERDSSTELYYRDSEHGRSSNTSRLGPEEGRSVVVDYDRNRGRRGSSERAGGDFRPWDNNRRWPRGRGRGTGGFRGANRGGDWIMDKTGRDWDGNSRGPRGNQNQDRRPRYSASPPSTRGRRGGFRGRGRGRDRDYDTVYDKEAALATAQEIDDSFKYTQHDDRDLSPKMFRGRGGRGRSFSRGFGSTSFRANHGGGRGFRSRGRSNFRGGYRGRGINKFNENWNSGDRRSVERARDPSLEREWKHDMYDSLQDEEEEPHSTTVGT</sequence>
<feature type="compositionally biased region" description="Gly residues" evidence="1">
    <location>
        <begin position="553"/>
        <end position="563"/>
    </location>
</feature>
<evidence type="ECO:0000313" key="2">
    <source>
        <dbReference type="Proteomes" id="UP000694888"/>
    </source>
</evidence>
<feature type="compositionally biased region" description="Basic and acidic residues" evidence="1">
    <location>
        <begin position="205"/>
        <end position="217"/>
    </location>
</feature>
<feature type="region of interest" description="Disordered" evidence="1">
    <location>
        <begin position="1"/>
        <end position="266"/>
    </location>
</feature>
<accession>A0ABM1ADI5</accession>
<feature type="compositionally biased region" description="Basic and acidic residues" evidence="1">
    <location>
        <begin position="568"/>
        <end position="578"/>
    </location>
</feature>
<feature type="compositionally biased region" description="Low complexity" evidence="1">
    <location>
        <begin position="223"/>
        <end position="237"/>
    </location>
</feature>